<evidence type="ECO:0000256" key="1">
    <source>
        <dbReference type="ARBA" id="ARBA00022553"/>
    </source>
</evidence>
<dbReference type="PANTHER" id="PTHR43547">
    <property type="entry name" value="TWO-COMPONENT HISTIDINE KINASE"/>
    <property type="match status" value="1"/>
</dbReference>
<accession>A0A090X6Y5</accession>
<name>A0A090X6Y5_9FLAO</name>
<gene>
    <name evidence="2" type="ORF">JCM19274_2803</name>
</gene>
<protein>
    <submittedName>
        <fullName evidence="2">DNA-binding response regulator</fullName>
    </submittedName>
</protein>
<evidence type="ECO:0000313" key="3">
    <source>
        <dbReference type="Proteomes" id="UP000029643"/>
    </source>
</evidence>
<keyword evidence="2" id="KW-0238">DNA-binding</keyword>
<dbReference type="Gene3D" id="2.130.10.10">
    <property type="entry name" value="YVTN repeat-like/Quinoprotein amine dehydrogenase"/>
    <property type="match status" value="1"/>
</dbReference>
<organism evidence="2 3">
    <name type="scientific">Algibacter lectus</name>
    <dbReference type="NCBI Taxonomy" id="221126"/>
    <lineage>
        <taxon>Bacteria</taxon>
        <taxon>Pseudomonadati</taxon>
        <taxon>Bacteroidota</taxon>
        <taxon>Flavobacteriia</taxon>
        <taxon>Flavobacteriales</taxon>
        <taxon>Flavobacteriaceae</taxon>
        <taxon>Algibacter</taxon>
    </lineage>
</organism>
<dbReference type="PANTHER" id="PTHR43547:SF2">
    <property type="entry name" value="HYBRID SIGNAL TRANSDUCTION HISTIDINE KINASE C"/>
    <property type="match status" value="1"/>
</dbReference>
<proteinExistence type="predicted"/>
<keyword evidence="1" id="KW-0597">Phosphoprotein</keyword>
<dbReference type="Proteomes" id="UP000029643">
    <property type="component" value="Unassembled WGS sequence"/>
</dbReference>
<dbReference type="InterPro" id="IPR015943">
    <property type="entry name" value="WD40/YVTN_repeat-like_dom_sf"/>
</dbReference>
<dbReference type="Pfam" id="PF07494">
    <property type="entry name" value="Reg_prop"/>
    <property type="match status" value="3"/>
</dbReference>
<sequence>MDSRNDMWIGTWAGGINYYDRDYAVFQNIVTGDGEKMINYNIISSILEDKSQNLWIGTEGGGINYYDTAKGEITFYTHDANDNNSISSNNVKTIIKDKQENLWIGTHNNGLNFLNTNIEPFEFVKVNPIDQEKVALSNYNITSLFIDKLNNLWIGTLTDGLLNYNFKSKKLLRLNNISKSINCIIKDTDPGFIIAGGSEGIEKINISTLKHEKIDFEKNEVSKDFIRVNCVFIDTKGSYWIGTEGKGVVLL</sequence>
<comment type="caution">
    <text evidence="2">The sequence shown here is derived from an EMBL/GenBank/DDBJ whole genome shotgun (WGS) entry which is preliminary data.</text>
</comment>
<dbReference type="InterPro" id="IPR011110">
    <property type="entry name" value="Reg_prop"/>
</dbReference>
<dbReference type="EMBL" id="BBNU01000021">
    <property type="protein sequence ID" value="GAL82092.1"/>
    <property type="molecule type" value="Genomic_DNA"/>
</dbReference>
<evidence type="ECO:0000313" key="2">
    <source>
        <dbReference type="EMBL" id="GAL82092.1"/>
    </source>
</evidence>
<dbReference type="SUPFAM" id="SSF101898">
    <property type="entry name" value="NHL repeat"/>
    <property type="match status" value="1"/>
</dbReference>
<dbReference type="GO" id="GO:0000155">
    <property type="term" value="F:phosphorelay sensor kinase activity"/>
    <property type="evidence" value="ECO:0007669"/>
    <property type="project" value="TreeGrafter"/>
</dbReference>
<dbReference type="AlphaFoldDB" id="A0A090X6Y5"/>
<dbReference type="GO" id="GO:0003677">
    <property type="term" value="F:DNA binding"/>
    <property type="evidence" value="ECO:0007669"/>
    <property type="project" value="UniProtKB-KW"/>
</dbReference>
<reference evidence="2 3" key="1">
    <citation type="journal article" date="2014" name="Genome Announc.">
        <title>Draft Genome Sequences of Marine Flavobacterium Algibacter lectus Strains SS8 and NR4.</title>
        <authorList>
            <person name="Takatani N."/>
            <person name="Nakanishi M."/>
            <person name="Meirelles P."/>
            <person name="Mino S."/>
            <person name="Suda W."/>
            <person name="Oshima K."/>
            <person name="Hattori M."/>
            <person name="Ohkuma M."/>
            <person name="Hosokawa M."/>
            <person name="Miyashita K."/>
            <person name="Thompson F.L."/>
            <person name="Niwa A."/>
            <person name="Sawabe T."/>
            <person name="Sawabe T."/>
        </authorList>
    </citation>
    <scope>NUCLEOTIDE SEQUENCE [LARGE SCALE GENOMIC DNA]</scope>
    <source>
        <strain evidence="3">JCM19274</strain>
    </source>
</reference>